<proteinExistence type="predicted"/>
<dbReference type="AlphaFoldDB" id="A0A1Y4QPP6"/>
<dbReference type="Gene3D" id="3.40.630.30">
    <property type="match status" value="1"/>
</dbReference>
<dbReference type="InterPro" id="IPR016181">
    <property type="entry name" value="Acyl_CoA_acyltransferase"/>
</dbReference>
<dbReference type="Proteomes" id="UP000196258">
    <property type="component" value="Unassembled WGS sequence"/>
</dbReference>
<organism evidence="2 3">
    <name type="scientific">Thomasclavelia spiroformis</name>
    <dbReference type="NCBI Taxonomy" id="29348"/>
    <lineage>
        <taxon>Bacteria</taxon>
        <taxon>Bacillati</taxon>
        <taxon>Bacillota</taxon>
        <taxon>Erysipelotrichia</taxon>
        <taxon>Erysipelotrichales</taxon>
        <taxon>Coprobacillaceae</taxon>
        <taxon>Thomasclavelia</taxon>
    </lineage>
</organism>
<gene>
    <name evidence="2" type="ORF">B5E91_03090</name>
</gene>
<evidence type="ECO:0000259" key="1">
    <source>
        <dbReference type="PROSITE" id="PS51186"/>
    </source>
</evidence>
<evidence type="ECO:0000313" key="2">
    <source>
        <dbReference type="EMBL" id="OUQ06263.1"/>
    </source>
</evidence>
<dbReference type="InterPro" id="IPR000182">
    <property type="entry name" value="GNAT_dom"/>
</dbReference>
<dbReference type="GO" id="GO:0016747">
    <property type="term" value="F:acyltransferase activity, transferring groups other than amino-acyl groups"/>
    <property type="evidence" value="ECO:0007669"/>
    <property type="project" value="InterPro"/>
</dbReference>
<keyword evidence="2" id="KW-0808">Transferase</keyword>
<dbReference type="EMBL" id="NFLB01000002">
    <property type="protein sequence ID" value="OUQ06263.1"/>
    <property type="molecule type" value="Genomic_DNA"/>
</dbReference>
<dbReference type="SUPFAM" id="SSF55729">
    <property type="entry name" value="Acyl-CoA N-acyltransferases (Nat)"/>
    <property type="match status" value="1"/>
</dbReference>
<protein>
    <submittedName>
        <fullName evidence="2">GNAT family N-acetyltransferase</fullName>
    </submittedName>
</protein>
<dbReference type="PROSITE" id="PS51186">
    <property type="entry name" value="GNAT"/>
    <property type="match status" value="1"/>
</dbReference>
<comment type="caution">
    <text evidence="2">The sequence shown here is derived from an EMBL/GenBank/DDBJ whole genome shotgun (WGS) entry which is preliminary data.</text>
</comment>
<dbReference type="CDD" id="cd04301">
    <property type="entry name" value="NAT_SF"/>
    <property type="match status" value="1"/>
</dbReference>
<dbReference type="RefSeq" id="WP_087254930.1">
    <property type="nucleotide sequence ID" value="NZ_JAFILD010000045.1"/>
</dbReference>
<feature type="domain" description="N-acetyltransferase" evidence="1">
    <location>
        <begin position="2"/>
        <end position="159"/>
    </location>
</feature>
<reference evidence="3" key="1">
    <citation type="submission" date="2017-04" db="EMBL/GenBank/DDBJ databases">
        <title>Function of individual gut microbiota members based on whole genome sequencing of pure cultures obtained from chicken caecum.</title>
        <authorList>
            <person name="Medvecky M."/>
            <person name="Cejkova D."/>
            <person name="Polansky O."/>
            <person name="Karasova D."/>
            <person name="Kubasova T."/>
            <person name="Cizek A."/>
            <person name="Rychlik I."/>
        </authorList>
    </citation>
    <scope>NUCLEOTIDE SEQUENCE [LARGE SCALE GENOMIC DNA]</scope>
    <source>
        <strain evidence="3">An149</strain>
    </source>
</reference>
<evidence type="ECO:0000313" key="3">
    <source>
        <dbReference type="Proteomes" id="UP000196258"/>
    </source>
</evidence>
<sequence>MLKYQKVLELDDELYQFHLRQKGYYMLQEIVPTKEYLINDMVIPDGFDEIDHFIYKVYFKNEMVGLIDYQLGYRFSMIHDDKCIWIGLFLVDESYQRKGFGKEILNNVVKKYGDFYNRIQLACIRDNFKGLVFWKKMGFKEIATSSYCNLEVIIFEKKI</sequence>
<name>A0A1Y4QPP6_9FIRM</name>
<dbReference type="Pfam" id="PF00583">
    <property type="entry name" value="Acetyltransf_1"/>
    <property type="match status" value="1"/>
</dbReference>
<accession>A0A1Y4QPP6</accession>